<comment type="caution">
    <text evidence="3">The sequence shown here is derived from an EMBL/GenBank/DDBJ whole genome shotgun (WGS) entry which is preliminary data.</text>
</comment>
<dbReference type="InterPro" id="IPR000639">
    <property type="entry name" value="Epox_hydrolase-like"/>
</dbReference>
<reference evidence="3 4" key="1">
    <citation type="journal article" date="2020" name="ISME J.">
        <title>Comparative genomics reveals insights into cyanobacterial evolution and habitat adaptation.</title>
        <authorList>
            <person name="Chen M.Y."/>
            <person name="Teng W.K."/>
            <person name="Zhao L."/>
            <person name="Hu C.X."/>
            <person name="Zhou Y.K."/>
            <person name="Han B.P."/>
            <person name="Song L.R."/>
            <person name="Shu W.S."/>
        </authorList>
    </citation>
    <scope>NUCLEOTIDE SEQUENCE [LARGE SCALE GENOMIC DNA]</scope>
    <source>
        <strain evidence="3 4">FACHB-196</strain>
    </source>
</reference>
<organism evidence="3 4">
    <name type="scientific">Anabaena lutea FACHB-196</name>
    <dbReference type="NCBI Taxonomy" id="2692881"/>
    <lineage>
        <taxon>Bacteria</taxon>
        <taxon>Bacillati</taxon>
        <taxon>Cyanobacteriota</taxon>
        <taxon>Cyanophyceae</taxon>
        <taxon>Nostocales</taxon>
        <taxon>Nostocaceae</taxon>
        <taxon>Anabaena</taxon>
    </lineage>
</organism>
<dbReference type="InterPro" id="IPR000073">
    <property type="entry name" value="AB_hydrolase_1"/>
</dbReference>
<dbReference type="InterPro" id="IPR029058">
    <property type="entry name" value="AB_hydrolase_fold"/>
</dbReference>
<dbReference type="EMBL" id="JACJST010000011">
    <property type="protein sequence ID" value="MBD2568962.1"/>
    <property type="molecule type" value="Genomic_DNA"/>
</dbReference>
<dbReference type="SUPFAM" id="SSF53474">
    <property type="entry name" value="alpha/beta-Hydrolases"/>
    <property type="match status" value="1"/>
</dbReference>
<dbReference type="PRINTS" id="PR00412">
    <property type="entry name" value="EPOXHYDRLASE"/>
</dbReference>
<dbReference type="PANTHER" id="PTHR43329">
    <property type="entry name" value="EPOXIDE HYDROLASE"/>
    <property type="match status" value="1"/>
</dbReference>
<keyword evidence="1 3" id="KW-0378">Hydrolase</keyword>
<evidence type="ECO:0000256" key="1">
    <source>
        <dbReference type="ARBA" id="ARBA00022801"/>
    </source>
</evidence>
<evidence type="ECO:0000313" key="4">
    <source>
        <dbReference type="Proteomes" id="UP000640531"/>
    </source>
</evidence>
<dbReference type="Proteomes" id="UP000640531">
    <property type="component" value="Unassembled WGS sequence"/>
</dbReference>
<evidence type="ECO:0000259" key="2">
    <source>
        <dbReference type="Pfam" id="PF00561"/>
    </source>
</evidence>
<protein>
    <submittedName>
        <fullName evidence="3">Alpha/beta hydrolase</fullName>
    </submittedName>
</protein>
<gene>
    <name evidence="3" type="ORF">H6G59_13870</name>
</gene>
<evidence type="ECO:0000313" key="3">
    <source>
        <dbReference type="EMBL" id="MBD2568962.1"/>
    </source>
</evidence>
<dbReference type="RefSeq" id="WP_190715326.1">
    <property type="nucleotide sequence ID" value="NZ_JACJST010000011.1"/>
</dbReference>
<dbReference type="Gene3D" id="3.40.50.1820">
    <property type="entry name" value="alpha/beta hydrolase"/>
    <property type="match status" value="1"/>
</dbReference>
<name>A0ABR8FFE7_9NOST</name>
<feature type="domain" description="AB hydrolase-1" evidence="2">
    <location>
        <begin position="23"/>
        <end position="278"/>
    </location>
</feature>
<proteinExistence type="predicted"/>
<sequence length="300" mass="34039">MIQYIKTSRLNIAYHSYGAIDAPTIILLHGWPDDALTWNAIVPALVNENYRCITPFLRGCGLTQFLDTQTLRSGQLAALGQDLIEFIEAAKIGSVHLVGHDWGARIAYNIAALRPDLVHTLTTLSVGYGTNNPDQTLSFEQVQQYWYQWFFATERGRATLAADRRSFTRQLWQLWCPTWRFSETEFETTAQSFDNPDWIDITIDSYRSRWGNSPNDPDYDTIHQQLMSAPKIYVPTTVLHGGADGATLPETSANKEHFFEKDYQRFVIPGVGHFIQREAAQTVIEAILTRVQSIVQHGVS</sequence>
<accession>A0ABR8FFE7</accession>
<dbReference type="Pfam" id="PF00561">
    <property type="entry name" value="Abhydrolase_1"/>
    <property type="match status" value="1"/>
</dbReference>
<keyword evidence="4" id="KW-1185">Reference proteome</keyword>
<dbReference type="GO" id="GO:0016787">
    <property type="term" value="F:hydrolase activity"/>
    <property type="evidence" value="ECO:0007669"/>
    <property type="project" value="UniProtKB-KW"/>
</dbReference>